<proteinExistence type="predicted"/>
<dbReference type="RefSeq" id="WP_054837871.1">
    <property type="nucleotide sequence ID" value="NZ_BBBY01000003.1"/>
</dbReference>
<dbReference type="EMBL" id="WGGD01000005">
    <property type="protein sequence ID" value="MUN29181.1"/>
    <property type="molecule type" value="Genomic_DNA"/>
</dbReference>
<comment type="caution">
    <text evidence="2">The sequence shown here is derived from an EMBL/GenBank/DDBJ whole genome shotgun (WGS) entry which is preliminary data.</text>
</comment>
<keyword evidence="3" id="KW-1185">Reference proteome</keyword>
<dbReference type="OrthoDB" id="44046at2157"/>
<name>A0A6A9QPS0_SULME</name>
<feature type="transmembrane region" description="Helical" evidence="1">
    <location>
        <begin position="57"/>
        <end position="76"/>
    </location>
</feature>
<evidence type="ECO:0000313" key="2">
    <source>
        <dbReference type="EMBL" id="MUN29181.1"/>
    </source>
</evidence>
<organism evidence="2 3">
    <name type="scientific">Sulfuracidifex metallicus DSM 6482 = JCM 9184</name>
    <dbReference type="NCBI Taxonomy" id="523847"/>
    <lineage>
        <taxon>Archaea</taxon>
        <taxon>Thermoproteota</taxon>
        <taxon>Thermoprotei</taxon>
        <taxon>Sulfolobales</taxon>
        <taxon>Sulfolobaceae</taxon>
        <taxon>Sulfuracidifex</taxon>
    </lineage>
</organism>
<gene>
    <name evidence="2" type="ORF">GC250_06995</name>
</gene>
<evidence type="ECO:0000256" key="1">
    <source>
        <dbReference type="SAM" id="Phobius"/>
    </source>
</evidence>
<feature type="transmembrane region" description="Helical" evidence="1">
    <location>
        <begin position="33"/>
        <end position="51"/>
    </location>
</feature>
<sequence length="120" mass="14043">MKRKGIAFSEDGYYIVEVSDEEVRFRKARELDILYYLSFISLVPIVLAYAVTFYTWILLLILLPFILYLGYIKVALSRFSPSETCKLYSIEVKRNIVKIHSEAKTFIMQKGKLLSFKLDV</sequence>
<keyword evidence="1" id="KW-1133">Transmembrane helix</keyword>
<keyword evidence="1" id="KW-0472">Membrane</keyword>
<protein>
    <submittedName>
        <fullName evidence="2">Uncharacterized protein</fullName>
    </submittedName>
</protein>
<accession>A0A6A9QPS0</accession>
<dbReference type="AlphaFoldDB" id="A0A6A9QPS0"/>
<evidence type="ECO:0000313" key="3">
    <source>
        <dbReference type="Proteomes" id="UP000470772"/>
    </source>
</evidence>
<reference evidence="2 3" key="1">
    <citation type="submission" date="2019-10" db="EMBL/GenBank/DDBJ databases">
        <title>Sequencing and Assembly of Multiple Reported Metal-Biooxidizing Members of the Extremely Thermoacidophilic Archaeal Family Sulfolobaceae.</title>
        <authorList>
            <person name="Counts J.A."/>
            <person name="Kelly R.M."/>
        </authorList>
    </citation>
    <scope>NUCLEOTIDE SEQUENCE [LARGE SCALE GENOMIC DNA]</scope>
    <source>
        <strain evidence="2 3">DSM 6482</strain>
    </source>
</reference>
<dbReference type="Proteomes" id="UP000470772">
    <property type="component" value="Unassembled WGS sequence"/>
</dbReference>
<keyword evidence="1" id="KW-0812">Transmembrane</keyword>